<keyword evidence="22" id="KW-1185">Reference proteome</keyword>
<dbReference type="Pfam" id="PF02873">
    <property type="entry name" value="MurB_C"/>
    <property type="match status" value="1"/>
</dbReference>
<dbReference type="PROSITE" id="PS51387">
    <property type="entry name" value="FAD_PCMH"/>
    <property type="match status" value="1"/>
</dbReference>
<comment type="subcellular location">
    <subcellularLocation>
        <location evidence="3 19">Cytoplasm</location>
    </subcellularLocation>
</comment>
<keyword evidence="13 19" id="KW-0573">Peptidoglycan synthesis</keyword>
<dbReference type="NCBIfam" id="NF000755">
    <property type="entry name" value="PRK00046.1"/>
    <property type="match status" value="1"/>
</dbReference>
<keyword evidence="14 19" id="KW-0560">Oxidoreductase</keyword>
<dbReference type="InterPro" id="IPR016166">
    <property type="entry name" value="FAD-bd_PCMH"/>
</dbReference>
<evidence type="ECO:0000256" key="1">
    <source>
        <dbReference type="ARBA" id="ARBA00001974"/>
    </source>
</evidence>
<dbReference type="InterPro" id="IPR011601">
    <property type="entry name" value="MurB_C"/>
</dbReference>
<dbReference type="InterPro" id="IPR006094">
    <property type="entry name" value="Oxid_FAD_bind_N"/>
</dbReference>
<keyword evidence="10 19" id="KW-0274">FAD</keyword>
<dbReference type="KEGG" id="senf:GJR95_25575"/>
<keyword evidence="8 19" id="KW-0132">Cell division</keyword>
<evidence type="ECO:0000313" key="22">
    <source>
        <dbReference type="Proteomes" id="UP000464577"/>
    </source>
</evidence>
<evidence type="ECO:0000256" key="13">
    <source>
        <dbReference type="ARBA" id="ARBA00022984"/>
    </source>
</evidence>
<dbReference type="Gene3D" id="3.90.78.10">
    <property type="entry name" value="UDP-N-acetylenolpyruvoylglucosamine reductase, C-terminal domain"/>
    <property type="match status" value="1"/>
</dbReference>
<dbReference type="Proteomes" id="UP000464577">
    <property type="component" value="Chromosome"/>
</dbReference>
<evidence type="ECO:0000256" key="5">
    <source>
        <dbReference type="ARBA" id="ARBA00012518"/>
    </source>
</evidence>
<evidence type="ECO:0000256" key="11">
    <source>
        <dbReference type="ARBA" id="ARBA00022857"/>
    </source>
</evidence>
<dbReference type="InterPro" id="IPR016169">
    <property type="entry name" value="FAD-bd_PCMH_sub2"/>
</dbReference>
<dbReference type="GO" id="GO:0008762">
    <property type="term" value="F:UDP-N-acetylmuramate dehydrogenase activity"/>
    <property type="evidence" value="ECO:0007669"/>
    <property type="project" value="UniProtKB-UniRule"/>
</dbReference>
<evidence type="ECO:0000256" key="16">
    <source>
        <dbReference type="ARBA" id="ARBA00023316"/>
    </source>
</evidence>
<evidence type="ECO:0000256" key="15">
    <source>
        <dbReference type="ARBA" id="ARBA00023306"/>
    </source>
</evidence>
<feature type="active site" description="Proton donor" evidence="19">
    <location>
        <position position="241"/>
    </location>
</feature>
<dbReference type="InterPro" id="IPR036318">
    <property type="entry name" value="FAD-bd_PCMH-like_sf"/>
</dbReference>
<keyword evidence="7 19" id="KW-0963">Cytoplasm</keyword>
<comment type="pathway">
    <text evidence="4 19">Cell wall biogenesis; peptidoglycan biosynthesis.</text>
</comment>
<keyword evidence="16 19" id="KW-0961">Cell wall biogenesis/degradation</keyword>
<comment type="catalytic activity">
    <reaction evidence="18 19">
        <text>UDP-N-acetyl-alpha-D-muramate + NADP(+) = UDP-N-acetyl-3-O-(1-carboxyvinyl)-alpha-D-glucosamine + NADPH + H(+)</text>
        <dbReference type="Rhea" id="RHEA:12248"/>
        <dbReference type="ChEBI" id="CHEBI:15378"/>
        <dbReference type="ChEBI" id="CHEBI:57783"/>
        <dbReference type="ChEBI" id="CHEBI:58349"/>
        <dbReference type="ChEBI" id="CHEBI:68483"/>
        <dbReference type="ChEBI" id="CHEBI:70757"/>
        <dbReference type="EC" id="1.3.1.98"/>
    </reaction>
</comment>
<dbReference type="NCBIfam" id="TIGR00179">
    <property type="entry name" value="murB"/>
    <property type="match status" value="1"/>
</dbReference>
<evidence type="ECO:0000256" key="4">
    <source>
        <dbReference type="ARBA" id="ARBA00004752"/>
    </source>
</evidence>
<keyword evidence="9 19" id="KW-0285">Flavoprotein</keyword>
<evidence type="ECO:0000256" key="2">
    <source>
        <dbReference type="ARBA" id="ARBA00003921"/>
    </source>
</evidence>
<dbReference type="InterPro" id="IPR016167">
    <property type="entry name" value="FAD-bd_PCMH_sub1"/>
</dbReference>
<protein>
    <recommendedName>
        <fullName evidence="6 19">UDP-N-acetylenolpyruvoylglucosamine reductase</fullName>
        <ecNumber evidence="5 19">1.3.1.98</ecNumber>
    </recommendedName>
    <alternativeName>
        <fullName evidence="17 19">UDP-N-acetylmuramate dehydrogenase</fullName>
    </alternativeName>
</protein>
<comment type="function">
    <text evidence="2 19">Cell wall formation.</text>
</comment>
<organism evidence="21 22">
    <name type="scientific">Spirosoma endbachense</name>
    <dbReference type="NCBI Taxonomy" id="2666025"/>
    <lineage>
        <taxon>Bacteria</taxon>
        <taxon>Pseudomonadati</taxon>
        <taxon>Bacteroidota</taxon>
        <taxon>Cytophagia</taxon>
        <taxon>Cytophagales</taxon>
        <taxon>Cytophagaceae</taxon>
        <taxon>Spirosoma</taxon>
    </lineage>
</organism>
<dbReference type="Gene3D" id="3.30.43.10">
    <property type="entry name" value="Uridine Diphospho-n-acetylenolpyruvylglucosamine Reductase, domain 2"/>
    <property type="match status" value="1"/>
</dbReference>
<sequence length="341" mass="37518">MLTIESHVSLKPHNTFGIDVSARYWVEINHEDDIQTLLQLTDFVDTPKLILGGGSNVLLCHDFNGLVVKMNIQGINVTGEDDAHIYLKAGAGVTWHELVVFCVQRGYAGLENLSLIPGTVGAAPMQNIGAYGVELEQVFESLTAIHVLTGQKRTFNHADCVFGYRESIFKKELKGQYIITGVTFQLDKYPTFHTRYGAIQETLTEMGVSEDKLTIKTISDAVIQIRRSKLPDPSQIGNAGSFFKNPEISKEQFDSLKLRYPTLPGYPIGDTLVKVPAGWLIEQAGWKGYRSGDVGVHAKQALVLVNYGNATGNEILALAKQVQKSVLDLFGIKISPEVNVV</sequence>
<dbReference type="GO" id="GO:0071555">
    <property type="term" value="P:cell wall organization"/>
    <property type="evidence" value="ECO:0007669"/>
    <property type="project" value="UniProtKB-KW"/>
</dbReference>
<evidence type="ECO:0000313" key="21">
    <source>
        <dbReference type="EMBL" id="QHW01457.1"/>
    </source>
</evidence>
<evidence type="ECO:0000256" key="18">
    <source>
        <dbReference type="ARBA" id="ARBA00048914"/>
    </source>
</evidence>
<evidence type="ECO:0000256" key="14">
    <source>
        <dbReference type="ARBA" id="ARBA00023002"/>
    </source>
</evidence>
<evidence type="ECO:0000256" key="3">
    <source>
        <dbReference type="ARBA" id="ARBA00004496"/>
    </source>
</evidence>
<dbReference type="Pfam" id="PF01565">
    <property type="entry name" value="FAD_binding_4"/>
    <property type="match status" value="1"/>
</dbReference>
<dbReference type="InterPro" id="IPR003170">
    <property type="entry name" value="MurB"/>
</dbReference>
<reference evidence="21 22" key="1">
    <citation type="submission" date="2019-11" db="EMBL/GenBank/DDBJ databases">
        <title>Spirosoma endbachense sp. nov., isolated from a natural salt meadow.</title>
        <authorList>
            <person name="Rojas J."/>
            <person name="Ambika Manirajan B."/>
            <person name="Ratering S."/>
            <person name="Suarez C."/>
            <person name="Geissler-Plaum R."/>
            <person name="Schnell S."/>
        </authorList>
    </citation>
    <scope>NUCLEOTIDE SEQUENCE [LARGE SCALE GENOMIC DNA]</scope>
    <source>
        <strain evidence="21 22">I-24</strain>
    </source>
</reference>
<name>A0A6P1WCE2_9BACT</name>
<dbReference type="SUPFAM" id="SSF56194">
    <property type="entry name" value="Uridine diphospho-N-Acetylenolpyruvylglucosamine reductase, MurB, C-terminal domain"/>
    <property type="match status" value="1"/>
</dbReference>
<evidence type="ECO:0000256" key="9">
    <source>
        <dbReference type="ARBA" id="ARBA00022630"/>
    </source>
</evidence>
<feature type="active site" evidence="19">
    <location>
        <position position="165"/>
    </location>
</feature>
<comment type="cofactor">
    <cofactor evidence="1 19">
        <name>FAD</name>
        <dbReference type="ChEBI" id="CHEBI:57692"/>
    </cofactor>
</comment>
<comment type="similarity">
    <text evidence="19">Belongs to the MurB family.</text>
</comment>
<dbReference type="PANTHER" id="PTHR21071:SF4">
    <property type="entry name" value="UDP-N-ACETYLENOLPYRUVOYLGLUCOSAMINE REDUCTASE"/>
    <property type="match status" value="1"/>
</dbReference>
<dbReference type="GO" id="GO:0071949">
    <property type="term" value="F:FAD binding"/>
    <property type="evidence" value="ECO:0007669"/>
    <property type="project" value="InterPro"/>
</dbReference>
<keyword evidence="11 19" id="KW-0521">NADP</keyword>
<evidence type="ECO:0000256" key="17">
    <source>
        <dbReference type="ARBA" id="ARBA00031026"/>
    </source>
</evidence>
<dbReference type="AlphaFoldDB" id="A0A6P1WCE2"/>
<keyword evidence="15 19" id="KW-0131">Cell cycle</keyword>
<keyword evidence="12 19" id="KW-0133">Cell shape</keyword>
<evidence type="ECO:0000256" key="10">
    <source>
        <dbReference type="ARBA" id="ARBA00022827"/>
    </source>
</evidence>
<gene>
    <name evidence="19 21" type="primary">murB</name>
    <name evidence="21" type="ORF">GJR95_25575</name>
</gene>
<dbReference type="GO" id="GO:0051301">
    <property type="term" value="P:cell division"/>
    <property type="evidence" value="ECO:0007669"/>
    <property type="project" value="UniProtKB-KW"/>
</dbReference>
<dbReference type="PANTHER" id="PTHR21071">
    <property type="entry name" value="UDP-N-ACETYLENOLPYRUVOYLGLUCOSAMINE REDUCTASE"/>
    <property type="match status" value="1"/>
</dbReference>
<evidence type="ECO:0000256" key="19">
    <source>
        <dbReference type="HAMAP-Rule" id="MF_00037"/>
    </source>
</evidence>
<dbReference type="HAMAP" id="MF_00037">
    <property type="entry name" value="MurB"/>
    <property type="match status" value="1"/>
</dbReference>
<dbReference type="RefSeq" id="WP_162388577.1">
    <property type="nucleotide sequence ID" value="NZ_CP045997.1"/>
</dbReference>
<evidence type="ECO:0000256" key="6">
    <source>
        <dbReference type="ARBA" id="ARBA00015188"/>
    </source>
</evidence>
<evidence type="ECO:0000259" key="20">
    <source>
        <dbReference type="PROSITE" id="PS51387"/>
    </source>
</evidence>
<dbReference type="InterPro" id="IPR036635">
    <property type="entry name" value="MurB_C_sf"/>
</dbReference>
<feature type="active site" evidence="19">
    <location>
        <position position="337"/>
    </location>
</feature>
<evidence type="ECO:0000256" key="7">
    <source>
        <dbReference type="ARBA" id="ARBA00022490"/>
    </source>
</evidence>
<evidence type="ECO:0000256" key="12">
    <source>
        <dbReference type="ARBA" id="ARBA00022960"/>
    </source>
</evidence>
<accession>A0A6P1WCE2</accession>
<dbReference type="EC" id="1.3.1.98" evidence="5 19"/>
<dbReference type="GO" id="GO:0008360">
    <property type="term" value="P:regulation of cell shape"/>
    <property type="evidence" value="ECO:0007669"/>
    <property type="project" value="UniProtKB-KW"/>
</dbReference>
<feature type="domain" description="FAD-binding PCMH-type" evidence="20">
    <location>
        <begin position="18"/>
        <end position="189"/>
    </location>
</feature>
<dbReference type="GO" id="GO:0009252">
    <property type="term" value="P:peptidoglycan biosynthetic process"/>
    <property type="evidence" value="ECO:0007669"/>
    <property type="project" value="UniProtKB-UniRule"/>
</dbReference>
<dbReference type="UniPathway" id="UPA00219"/>
<dbReference type="EMBL" id="CP045997">
    <property type="protein sequence ID" value="QHW01457.1"/>
    <property type="molecule type" value="Genomic_DNA"/>
</dbReference>
<dbReference type="SUPFAM" id="SSF56176">
    <property type="entry name" value="FAD-binding/transporter-associated domain-like"/>
    <property type="match status" value="1"/>
</dbReference>
<dbReference type="Gene3D" id="3.30.465.10">
    <property type="match status" value="1"/>
</dbReference>
<dbReference type="NCBIfam" id="NF010478">
    <property type="entry name" value="PRK13903.1"/>
    <property type="match status" value="1"/>
</dbReference>
<dbReference type="GO" id="GO:0005829">
    <property type="term" value="C:cytosol"/>
    <property type="evidence" value="ECO:0007669"/>
    <property type="project" value="TreeGrafter"/>
</dbReference>
<proteinExistence type="inferred from homology"/>
<evidence type="ECO:0000256" key="8">
    <source>
        <dbReference type="ARBA" id="ARBA00022618"/>
    </source>
</evidence>